<reference evidence="2" key="1">
    <citation type="submission" date="2022-10" db="EMBL/GenBank/DDBJ databases">
        <title>The WGS of Solirubrobacter ginsenosidimutans DSM 21036.</title>
        <authorList>
            <person name="Jiang Z."/>
        </authorList>
    </citation>
    <scope>NUCLEOTIDE SEQUENCE</scope>
    <source>
        <strain evidence="2">DSM 21036</strain>
    </source>
</reference>
<dbReference type="PANTHER" id="PTHR35525">
    <property type="entry name" value="BLL6575 PROTEIN"/>
    <property type="match status" value="1"/>
</dbReference>
<evidence type="ECO:0000313" key="3">
    <source>
        <dbReference type="Proteomes" id="UP001149140"/>
    </source>
</evidence>
<gene>
    <name evidence="2" type="ORF">OM076_22140</name>
</gene>
<protein>
    <submittedName>
        <fullName evidence="2">CGNR zinc finger domain-containing protein</fullName>
    </submittedName>
</protein>
<name>A0A9X3S1Z9_9ACTN</name>
<feature type="domain" description="Zinc finger CGNR" evidence="1">
    <location>
        <begin position="142"/>
        <end position="185"/>
    </location>
</feature>
<proteinExistence type="predicted"/>
<dbReference type="InterPro" id="IPR021005">
    <property type="entry name" value="Znf_CGNR"/>
</dbReference>
<dbReference type="RefSeq" id="WP_270042230.1">
    <property type="nucleotide sequence ID" value="NZ_JAPDOD010000022.1"/>
</dbReference>
<dbReference type="PANTHER" id="PTHR35525:SF3">
    <property type="entry name" value="BLL6575 PROTEIN"/>
    <property type="match status" value="1"/>
</dbReference>
<evidence type="ECO:0000259" key="1">
    <source>
        <dbReference type="Pfam" id="PF11706"/>
    </source>
</evidence>
<dbReference type="EMBL" id="JAPDOD010000022">
    <property type="protein sequence ID" value="MDA0162989.1"/>
    <property type="molecule type" value="Genomic_DNA"/>
</dbReference>
<dbReference type="AlphaFoldDB" id="A0A9X3S1Z9"/>
<dbReference type="InterPro" id="IPR023286">
    <property type="entry name" value="ABATE_dom_sf"/>
</dbReference>
<sequence length="188" mass="20466">MPQGSSARFGLDLAPAGLSLVQELINTALLDPHSRVPDLLASVESAQGWLDAALLIWAESTRRAAPTVTLTASDLPRLRALREAVRAILLQRAVPAVPSQRIELELTGGEVTYRPTGEGWRSVSGLVHVELLLAQHAGAWERIKTCENPVCGAAFYDRTRNGSRVWHDTKTCGNVMNLRASRARRARG</sequence>
<accession>A0A9X3S1Z9</accession>
<evidence type="ECO:0000313" key="2">
    <source>
        <dbReference type="EMBL" id="MDA0162989.1"/>
    </source>
</evidence>
<keyword evidence="3" id="KW-1185">Reference proteome</keyword>
<dbReference type="Pfam" id="PF07336">
    <property type="entry name" value="ABATE"/>
    <property type="match status" value="1"/>
</dbReference>
<dbReference type="Gene3D" id="1.10.3300.10">
    <property type="entry name" value="Jann2411-like domain"/>
    <property type="match status" value="1"/>
</dbReference>
<dbReference type="SUPFAM" id="SSF160904">
    <property type="entry name" value="Jann2411-like"/>
    <property type="match status" value="1"/>
</dbReference>
<comment type="caution">
    <text evidence="2">The sequence shown here is derived from an EMBL/GenBank/DDBJ whole genome shotgun (WGS) entry which is preliminary data.</text>
</comment>
<dbReference type="Proteomes" id="UP001149140">
    <property type="component" value="Unassembled WGS sequence"/>
</dbReference>
<dbReference type="InterPro" id="IPR010852">
    <property type="entry name" value="ABATE"/>
</dbReference>
<dbReference type="Pfam" id="PF11706">
    <property type="entry name" value="zf-CGNR"/>
    <property type="match status" value="1"/>
</dbReference>
<organism evidence="2 3">
    <name type="scientific">Solirubrobacter ginsenosidimutans</name>
    <dbReference type="NCBI Taxonomy" id="490573"/>
    <lineage>
        <taxon>Bacteria</taxon>
        <taxon>Bacillati</taxon>
        <taxon>Actinomycetota</taxon>
        <taxon>Thermoleophilia</taxon>
        <taxon>Solirubrobacterales</taxon>
        <taxon>Solirubrobacteraceae</taxon>
        <taxon>Solirubrobacter</taxon>
    </lineage>
</organism>